<evidence type="ECO:0000313" key="19">
    <source>
        <dbReference type="Proteomes" id="UP000486351"/>
    </source>
</evidence>
<dbReference type="EMBL" id="QXGA01000070">
    <property type="protein sequence ID" value="KAE9153410.1"/>
    <property type="molecule type" value="Genomic_DNA"/>
</dbReference>
<dbReference type="Proteomes" id="UP000440732">
    <property type="component" value="Unassembled WGS sequence"/>
</dbReference>
<evidence type="ECO:0000313" key="17">
    <source>
        <dbReference type="Proteomes" id="UP000460718"/>
    </source>
</evidence>
<dbReference type="Proteomes" id="UP000441208">
    <property type="component" value="Unassembled WGS sequence"/>
</dbReference>
<proteinExistence type="predicted"/>
<dbReference type="EMBL" id="QXFY01000132">
    <property type="protein sequence ID" value="KAE9355481.1"/>
    <property type="molecule type" value="Genomic_DNA"/>
</dbReference>
<dbReference type="EMBL" id="QXGC01000010">
    <property type="protein sequence ID" value="KAE9255559.1"/>
    <property type="molecule type" value="Genomic_DNA"/>
</dbReference>
<evidence type="ECO:0000313" key="3">
    <source>
        <dbReference type="EMBL" id="KAE9114588.1"/>
    </source>
</evidence>
<comment type="caution">
    <text evidence="5">The sequence shown here is derived from an EMBL/GenBank/DDBJ whole genome shotgun (WGS) entry which is preliminary data.</text>
</comment>
<dbReference type="Proteomes" id="UP000486351">
    <property type="component" value="Unassembled WGS sequence"/>
</dbReference>
<dbReference type="Proteomes" id="UP000460718">
    <property type="component" value="Unassembled WGS sequence"/>
</dbReference>
<evidence type="ECO:0000313" key="6">
    <source>
        <dbReference type="EMBL" id="KAE9237878.1"/>
    </source>
</evidence>
<dbReference type="EMBL" id="QXGB01000009">
    <property type="protein sequence ID" value="KAE9237878.1"/>
    <property type="molecule type" value="Genomic_DNA"/>
</dbReference>
<gene>
    <name evidence="9" type="ORF">PF001_g2991</name>
    <name evidence="8" type="ORF">PF002_g575</name>
    <name evidence="7" type="ORF">PF004_g529</name>
    <name evidence="6" type="ORF">PF005_g462</name>
    <name evidence="5" type="ORF">PF006_g2462</name>
    <name evidence="4" type="ORF">PF007_g468</name>
    <name evidence="10" type="ORF">PF008_g4044</name>
    <name evidence="1" type="ORF">PF009_g3667</name>
    <name evidence="3" type="ORF">PF010_g9650</name>
    <name evidence="2" type="ORF">PF011_g6645</name>
</gene>
<evidence type="ECO:0000313" key="8">
    <source>
        <dbReference type="EMBL" id="KAE9257920.1"/>
    </source>
</evidence>
<evidence type="ECO:0000313" key="16">
    <source>
        <dbReference type="Proteomes" id="UP000441208"/>
    </source>
</evidence>
<protein>
    <submittedName>
        <fullName evidence="5">Uncharacterized protein</fullName>
    </submittedName>
</protein>
<evidence type="ECO:0000313" key="1">
    <source>
        <dbReference type="EMBL" id="KAE8946706.1"/>
    </source>
</evidence>
<evidence type="ECO:0000313" key="9">
    <source>
        <dbReference type="EMBL" id="KAE9325341.1"/>
    </source>
</evidence>
<evidence type="ECO:0000313" key="20">
    <source>
        <dbReference type="Proteomes" id="UP000488956"/>
    </source>
</evidence>
<accession>A0A6A3USN3</accession>
<dbReference type="Proteomes" id="UP000429523">
    <property type="component" value="Unassembled WGS sequence"/>
</dbReference>
<dbReference type="EMBL" id="QXGE01000090">
    <property type="protein sequence ID" value="KAE9325341.1"/>
    <property type="molecule type" value="Genomic_DNA"/>
</dbReference>
<evidence type="ECO:0000313" key="13">
    <source>
        <dbReference type="Proteomes" id="UP000437068"/>
    </source>
</evidence>
<evidence type="ECO:0000313" key="15">
    <source>
        <dbReference type="Proteomes" id="UP000440732"/>
    </source>
</evidence>
<dbReference type="EMBL" id="QXFW01000283">
    <property type="protein sequence ID" value="KAE9017565.1"/>
    <property type="molecule type" value="Genomic_DNA"/>
</dbReference>
<evidence type="ECO:0000313" key="5">
    <source>
        <dbReference type="EMBL" id="KAE9153410.1"/>
    </source>
</evidence>
<evidence type="ECO:0000313" key="10">
    <source>
        <dbReference type="EMBL" id="KAE9355481.1"/>
    </source>
</evidence>
<dbReference type="Proteomes" id="UP000437068">
    <property type="component" value="Unassembled WGS sequence"/>
</dbReference>
<name>A0A6A3USN3_9STRA</name>
<dbReference type="EMBL" id="QXFX01000467">
    <property type="protein sequence ID" value="KAE9114588.1"/>
    <property type="molecule type" value="Genomic_DNA"/>
</dbReference>
<reference evidence="11 12" key="1">
    <citation type="submission" date="2018-08" db="EMBL/GenBank/DDBJ databases">
        <title>Genomic investigation of the strawberry pathogen Phytophthora fragariae indicates pathogenicity is determined by transcriptional variation in three key races.</title>
        <authorList>
            <person name="Adams T.M."/>
            <person name="Armitage A.D."/>
            <person name="Sobczyk M.K."/>
            <person name="Bates H.J."/>
            <person name="Dunwell J.M."/>
            <person name="Nellist C.F."/>
            <person name="Harrison R.J."/>
        </authorList>
    </citation>
    <scope>NUCLEOTIDE SEQUENCE [LARGE SCALE GENOMIC DNA]</scope>
    <source>
        <strain evidence="9 13">A4</strain>
        <strain evidence="8 14">BC-1</strain>
        <strain evidence="7 18">BC-23</strain>
        <strain evidence="6 12">NOV-27</strain>
        <strain evidence="5 15">NOV-5</strain>
        <strain evidence="4 16">NOV-71</strain>
        <strain evidence="10 19">NOV-77</strain>
        <strain evidence="1 11">NOV-9</strain>
        <strain evidence="3 20">ONT-3</strain>
        <strain evidence="2 17">SCRP245</strain>
    </source>
</reference>
<dbReference type="AlphaFoldDB" id="A0A6A3USN3"/>
<dbReference type="EMBL" id="QXGF01000106">
    <property type="protein sequence ID" value="KAE8946706.1"/>
    <property type="molecule type" value="Genomic_DNA"/>
</dbReference>
<evidence type="ECO:0000313" key="11">
    <source>
        <dbReference type="Proteomes" id="UP000429523"/>
    </source>
</evidence>
<evidence type="ECO:0000313" key="18">
    <source>
        <dbReference type="Proteomes" id="UP000476176"/>
    </source>
</evidence>
<dbReference type="Proteomes" id="UP000488956">
    <property type="component" value="Unassembled WGS sequence"/>
</dbReference>
<dbReference type="Proteomes" id="UP000440367">
    <property type="component" value="Unassembled WGS sequence"/>
</dbReference>
<dbReference type="EMBL" id="QXFZ01000009">
    <property type="protein sequence ID" value="KAE9140920.1"/>
    <property type="molecule type" value="Genomic_DNA"/>
</dbReference>
<evidence type="ECO:0000313" key="12">
    <source>
        <dbReference type="Proteomes" id="UP000433483"/>
    </source>
</evidence>
<evidence type="ECO:0000313" key="14">
    <source>
        <dbReference type="Proteomes" id="UP000440367"/>
    </source>
</evidence>
<evidence type="ECO:0000313" key="2">
    <source>
        <dbReference type="EMBL" id="KAE9017565.1"/>
    </source>
</evidence>
<dbReference type="Proteomes" id="UP000433483">
    <property type="component" value="Unassembled WGS sequence"/>
</dbReference>
<sequence>MLFLPAVTAALESVVPGSSVCPHGLGCCMLRTTPQSGHGTLRPGVLVARMDN</sequence>
<evidence type="ECO:0000313" key="7">
    <source>
        <dbReference type="EMBL" id="KAE9255559.1"/>
    </source>
</evidence>
<organism evidence="5 15">
    <name type="scientific">Phytophthora fragariae</name>
    <dbReference type="NCBI Taxonomy" id="53985"/>
    <lineage>
        <taxon>Eukaryota</taxon>
        <taxon>Sar</taxon>
        <taxon>Stramenopiles</taxon>
        <taxon>Oomycota</taxon>
        <taxon>Peronosporomycetes</taxon>
        <taxon>Peronosporales</taxon>
        <taxon>Peronosporaceae</taxon>
        <taxon>Phytophthora</taxon>
    </lineage>
</organism>
<dbReference type="Proteomes" id="UP000476176">
    <property type="component" value="Unassembled WGS sequence"/>
</dbReference>
<dbReference type="EMBL" id="QXGD01000012">
    <property type="protein sequence ID" value="KAE9257920.1"/>
    <property type="molecule type" value="Genomic_DNA"/>
</dbReference>
<keyword evidence="12" id="KW-1185">Reference proteome</keyword>
<evidence type="ECO:0000313" key="4">
    <source>
        <dbReference type="EMBL" id="KAE9140920.1"/>
    </source>
</evidence>